<reference evidence="4 5" key="1">
    <citation type="submission" date="2023-03" db="EMBL/GenBank/DDBJ databases">
        <authorList>
            <person name="Shen W."/>
            <person name="Cai J."/>
        </authorList>
    </citation>
    <scope>NUCLEOTIDE SEQUENCE [LARGE SCALE GENOMIC DNA]</scope>
    <source>
        <strain evidence="4 5">D6-4</strain>
    </source>
</reference>
<organism evidence="4 5">
    <name type="scientific">Enterococcus hulanensis</name>
    <dbReference type="NCBI Taxonomy" id="2559929"/>
    <lineage>
        <taxon>Bacteria</taxon>
        <taxon>Bacillati</taxon>
        <taxon>Bacillota</taxon>
        <taxon>Bacilli</taxon>
        <taxon>Lactobacillales</taxon>
        <taxon>Enterococcaceae</taxon>
        <taxon>Enterococcus</taxon>
    </lineage>
</organism>
<feature type="domain" description="HTH tetR-type" evidence="3">
    <location>
        <begin position="11"/>
        <end position="71"/>
    </location>
</feature>
<evidence type="ECO:0000256" key="1">
    <source>
        <dbReference type="ARBA" id="ARBA00023125"/>
    </source>
</evidence>
<sequence length="195" mass="23098">MPKKFSNEEREKLEDRILQEYKLRLEQESNSTISVNDLVKIVGIAKGTFYLIFENKEDLFLRVLLDAFNDIEQLIEKVKLKEEDSYRYFTQVIFSFTDFIKDNMWLINASGKEFNKSYSQLSKGGKKLIDEKKEELWHCFISYLKKDLMVETSIFIDSVSIILFSNSYSVSLIDFKQTYLFLVESLGKRMIRRGK</sequence>
<accession>A0ABU3EY40</accession>
<dbReference type="Proteomes" id="UP001252875">
    <property type="component" value="Unassembled WGS sequence"/>
</dbReference>
<dbReference type="Gene3D" id="1.10.357.10">
    <property type="entry name" value="Tetracycline Repressor, domain 2"/>
    <property type="match status" value="1"/>
</dbReference>
<proteinExistence type="predicted"/>
<dbReference type="SUPFAM" id="SSF46689">
    <property type="entry name" value="Homeodomain-like"/>
    <property type="match status" value="1"/>
</dbReference>
<dbReference type="EMBL" id="JARPYI010000003">
    <property type="protein sequence ID" value="MDT2599784.1"/>
    <property type="molecule type" value="Genomic_DNA"/>
</dbReference>
<evidence type="ECO:0000259" key="3">
    <source>
        <dbReference type="PROSITE" id="PS50977"/>
    </source>
</evidence>
<protein>
    <submittedName>
        <fullName evidence="4">TetR/AcrR family transcriptional regulator</fullName>
    </submittedName>
</protein>
<feature type="DNA-binding region" description="H-T-H motif" evidence="2">
    <location>
        <begin position="34"/>
        <end position="53"/>
    </location>
</feature>
<dbReference type="InterPro" id="IPR001647">
    <property type="entry name" value="HTH_TetR"/>
</dbReference>
<dbReference type="InterPro" id="IPR009057">
    <property type="entry name" value="Homeodomain-like_sf"/>
</dbReference>
<dbReference type="Pfam" id="PF00440">
    <property type="entry name" value="TetR_N"/>
    <property type="match status" value="1"/>
</dbReference>
<evidence type="ECO:0000256" key="2">
    <source>
        <dbReference type="PROSITE-ProRule" id="PRU00335"/>
    </source>
</evidence>
<evidence type="ECO:0000313" key="5">
    <source>
        <dbReference type="Proteomes" id="UP001252875"/>
    </source>
</evidence>
<evidence type="ECO:0000313" key="4">
    <source>
        <dbReference type="EMBL" id="MDT2599784.1"/>
    </source>
</evidence>
<gene>
    <name evidence="4" type="ORF">P7D85_08365</name>
</gene>
<keyword evidence="5" id="KW-1185">Reference proteome</keyword>
<name>A0ABU3EY40_9ENTE</name>
<keyword evidence="1 2" id="KW-0238">DNA-binding</keyword>
<dbReference type="PROSITE" id="PS50977">
    <property type="entry name" value="HTH_TETR_2"/>
    <property type="match status" value="1"/>
</dbReference>
<comment type="caution">
    <text evidence="4">The sequence shown here is derived from an EMBL/GenBank/DDBJ whole genome shotgun (WGS) entry which is preliminary data.</text>
</comment>
<dbReference type="RefSeq" id="WP_311821676.1">
    <property type="nucleotide sequence ID" value="NZ_JARPYF010000002.1"/>
</dbReference>